<gene>
    <name evidence="2" type="ORF">METZ01_LOCUS122799</name>
</gene>
<dbReference type="PANTHER" id="PTHR12126">
    <property type="entry name" value="NADH-UBIQUINONE OXIDOREDUCTASE 39 KDA SUBUNIT-RELATED"/>
    <property type="match status" value="1"/>
</dbReference>
<sequence>MARHFEDAFFSRLRIRLYNCDLPDILDHEAFKNVDVVIHCAYATQKAKSDDAIRINMAGTEKVYHATRHSGVSQFVFISSLGANKAAESFYARSKHTIEQTLDPESDLILRPGLIIGPGGTFEHIVSNLRRTKVMPIFNGGNQIVQSIYIQDLCAVIEQAVRLRLTGVYNAAESQGTEIKRFFGMVARS</sequence>
<dbReference type="EMBL" id="UINC01016879">
    <property type="protein sequence ID" value="SVA69945.1"/>
    <property type="molecule type" value="Genomic_DNA"/>
</dbReference>
<dbReference type="AlphaFoldDB" id="A0A381XZ02"/>
<dbReference type="Gene3D" id="3.40.50.720">
    <property type="entry name" value="NAD(P)-binding Rossmann-like Domain"/>
    <property type="match status" value="1"/>
</dbReference>
<dbReference type="InterPro" id="IPR036291">
    <property type="entry name" value="NAD(P)-bd_dom_sf"/>
</dbReference>
<name>A0A381XZ02_9ZZZZ</name>
<accession>A0A381XZ02</accession>
<protein>
    <recommendedName>
        <fullName evidence="1">NAD-dependent epimerase/dehydratase domain-containing protein</fullName>
    </recommendedName>
</protein>
<dbReference type="InterPro" id="IPR001509">
    <property type="entry name" value="Epimerase_deHydtase"/>
</dbReference>
<dbReference type="InterPro" id="IPR051207">
    <property type="entry name" value="ComplexI_NDUFA9_subunit"/>
</dbReference>
<evidence type="ECO:0000313" key="2">
    <source>
        <dbReference type="EMBL" id="SVA69945.1"/>
    </source>
</evidence>
<proteinExistence type="predicted"/>
<dbReference type="Pfam" id="PF01370">
    <property type="entry name" value="Epimerase"/>
    <property type="match status" value="1"/>
</dbReference>
<dbReference type="PANTHER" id="PTHR12126:SF11">
    <property type="entry name" value="NADH DEHYDROGENASE [UBIQUINONE] 1 ALPHA SUBCOMPLEX SUBUNIT 9, MITOCHONDRIAL"/>
    <property type="match status" value="1"/>
</dbReference>
<dbReference type="GO" id="GO:0044877">
    <property type="term" value="F:protein-containing complex binding"/>
    <property type="evidence" value="ECO:0007669"/>
    <property type="project" value="TreeGrafter"/>
</dbReference>
<feature type="domain" description="NAD-dependent epimerase/dehydratase" evidence="1">
    <location>
        <begin position="14"/>
        <end position="163"/>
    </location>
</feature>
<feature type="non-terminal residue" evidence="2">
    <location>
        <position position="189"/>
    </location>
</feature>
<dbReference type="SUPFAM" id="SSF51735">
    <property type="entry name" value="NAD(P)-binding Rossmann-fold domains"/>
    <property type="match status" value="1"/>
</dbReference>
<reference evidence="2" key="1">
    <citation type="submission" date="2018-05" db="EMBL/GenBank/DDBJ databases">
        <authorList>
            <person name="Lanie J.A."/>
            <person name="Ng W.-L."/>
            <person name="Kazmierczak K.M."/>
            <person name="Andrzejewski T.M."/>
            <person name="Davidsen T.M."/>
            <person name="Wayne K.J."/>
            <person name="Tettelin H."/>
            <person name="Glass J.I."/>
            <person name="Rusch D."/>
            <person name="Podicherti R."/>
            <person name="Tsui H.-C.T."/>
            <person name="Winkler M.E."/>
        </authorList>
    </citation>
    <scope>NUCLEOTIDE SEQUENCE</scope>
</reference>
<organism evidence="2">
    <name type="scientific">marine metagenome</name>
    <dbReference type="NCBI Taxonomy" id="408172"/>
    <lineage>
        <taxon>unclassified sequences</taxon>
        <taxon>metagenomes</taxon>
        <taxon>ecological metagenomes</taxon>
    </lineage>
</organism>
<evidence type="ECO:0000259" key="1">
    <source>
        <dbReference type="Pfam" id="PF01370"/>
    </source>
</evidence>